<dbReference type="Proteomes" id="UP000571817">
    <property type="component" value="Unassembled WGS sequence"/>
</dbReference>
<organism evidence="1 2">
    <name type="scientific">Allobranchiibius huperziae</name>
    <dbReference type="NCBI Taxonomy" id="1874116"/>
    <lineage>
        <taxon>Bacteria</taxon>
        <taxon>Bacillati</taxon>
        <taxon>Actinomycetota</taxon>
        <taxon>Actinomycetes</taxon>
        <taxon>Micrococcales</taxon>
        <taxon>Dermacoccaceae</taxon>
        <taxon>Allobranchiibius</taxon>
    </lineage>
</organism>
<name>A0A853DBK7_9MICO</name>
<evidence type="ECO:0000313" key="1">
    <source>
        <dbReference type="EMBL" id="NYJ74692.1"/>
    </source>
</evidence>
<evidence type="ECO:0000313" key="2">
    <source>
        <dbReference type="Proteomes" id="UP000571817"/>
    </source>
</evidence>
<proteinExistence type="predicted"/>
<accession>A0A853DBK7</accession>
<keyword evidence="2" id="KW-1185">Reference proteome</keyword>
<sequence>MPAIEPAELDDDELVEGVDGVVDFEVDEAEVVVGDVPLVEELPHPVSTRGAAARTTIAVLRSFMIILRRARRDDVHVGGPPRCRLGRAAVAVVAGGS</sequence>
<protein>
    <submittedName>
        <fullName evidence="1">Uncharacterized protein</fullName>
    </submittedName>
</protein>
<dbReference type="AlphaFoldDB" id="A0A853DBK7"/>
<comment type="caution">
    <text evidence="1">The sequence shown here is derived from an EMBL/GenBank/DDBJ whole genome shotgun (WGS) entry which is preliminary data.</text>
</comment>
<gene>
    <name evidence="1" type="ORF">HNR15_001655</name>
</gene>
<dbReference type="EMBL" id="JACCFW010000001">
    <property type="protein sequence ID" value="NYJ74692.1"/>
    <property type="molecule type" value="Genomic_DNA"/>
</dbReference>
<reference evidence="1 2" key="1">
    <citation type="submission" date="2020-07" db="EMBL/GenBank/DDBJ databases">
        <title>Sequencing the genomes of 1000 actinobacteria strains.</title>
        <authorList>
            <person name="Klenk H.-P."/>
        </authorList>
    </citation>
    <scope>NUCLEOTIDE SEQUENCE [LARGE SCALE GENOMIC DNA]</scope>
    <source>
        <strain evidence="1 2">DSM 29531</strain>
    </source>
</reference>